<dbReference type="GO" id="GO:0045454">
    <property type="term" value="P:cell redox homeostasis"/>
    <property type="evidence" value="ECO:0007669"/>
    <property type="project" value="TreeGrafter"/>
</dbReference>
<dbReference type="InterPro" id="IPR036249">
    <property type="entry name" value="Thioredoxin-like_sf"/>
</dbReference>
<evidence type="ECO:0000256" key="6">
    <source>
        <dbReference type="ARBA" id="ARBA00023157"/>
    </source>
</evidence>
<dbReference type="SUPFAM" id="SSF52833">
    <property type="entry name" value="Thioredoxin-like"/>
    <property type="match status" value="1"/>
</dbReference>
<keyword evidence="5 12" id="KW-0560">Oxidoreductase</keyword>
<keyword evidence="4" id="KW-0049">Antioxidant</keyword>
<evidence type="ECO:0000256" key="9">
    <source>
        <dbReference type="ARBA" id="ARBA00038489"/>
    </source>
</evidence>
<comment type="catalytic activity">
    <reaction evidence="10">
        <text>a hydroperoxide + [thioredoxin]-dithiol = an alcohol + [thioredoxin]-disulfide + H2O</text>
        <dbReference type="Rhea" id="RHEA:62620"/>
        <dbReference type="Rhea" id="RHEA-COMP:10698"/>
        <dbReference type="Rhea" id="RHEA-COMP:10700"/>
        <dbReference type="ChEBI" id="CHEBI:15377"/>
        <dbReference type="ChEBI" id="CHEBI:29950"/>
        <dbReference type="ChEBI" id="CHEBI:30879"/>
        <dbReference type="ChEBI" id="CHEBI:35924"/>
        <dbReference type="ChEBI" id="CHEBI:50058"/>
        <dbReference type="EC" id="1.11.1.24"/>
    </reaction>
</comment>
<keyword evidence="7" id="KW-0676">Redox-active center</keyword>
<dbReference type="Pfam" id="PF00578">
    <property type="entry name" value="AhpC-TSA"/>
    <property type="match status" value="1"/>
</dbReference>
<dbReference type="InterPro" id="IPR000866">
    <property type="entry name" value="AhpC/TSA"/>
</dbReference>
<proteinExistence type="inferred from homology"/>
<dbReference type="GO" id="GO:0005737">
    <property type="term" value="C:cytoplasm"/>
    <property type="evidence" value="ECO:0007669"/>
    <property type="project" value="TreeGrafter"/>
</dbReference>
<protein>
    <recommendedName>
        <fullName evidence="2">thioredoxin-dependent peroxiredoxin</fullName>
        <ecNumber evidence="2">1.11.1.24</ecNumber>
    </recommendedName>
    <alternativeName>
        <fullName evidence="8">Thioredoxin peroxidase</fullName>
    </alternativeName>
</protein>
<keyword evidence="6" id="KW-1015">Disulfide bond</keyword>
<dbReference type="InterPro" id="IPR013766">
    <property type="entry name" value="Thioredoxin_domain"/>
</dbReference>
<dbReference type="PIRSF" id="PIRSF000239">
    <property type="entry name" value="AHPC"/>
    <property type="match status" value="1"/>
</dbReference>
<comment type="subunit">
    <text evidence="1">Monomer.</text>
</comment>
<evidence type="ECO:0000256" key="4">
    <source>
        <dbReference type="ARBA" id="ARBA00022862"/>
    </source>
</evidence>
<dbReference type="InterPro" id="IPR024706">
    <property type="entry name" value="Peroxiredoxin_AhpC-typ"/>
</dbReference>
<evidence type="ECO:0000256" key="1">
    <source>
        <dbReference type="ARBA" id="ARBA00011245"/>
    </source>
</evidence>
<organism evidence="12">
    <name type="scientific">hydrothermal vent metagenome</name>
    <dbReference type="NCBI Taxonomy" id="652676"/>
    <lineage>
        <taxon>unclassified sequences</taxon>
        <taxon>metagenomes</taxon>
        <taxon>ecological metagenomes</taxon>
    </lineage>
</organism>
<evidence type="ECO:0000313" key="12">
    <source>
        <dbReference type="EMBL" id="VAW85689.1"/>
    </source>
</evidence>
<dbReference type="PANTHER" id="PTHR42801">
    <property type="entry name" value="THIOREDOXIN-DEPENDENT PEROXIDE REDUCTASE"/>
    <property type="match status" value="1"/>
</dbReference>
<reference evidence="12" key="1">
    <citation type="submission" date="2018-06" db="EMBL/GenBank/DDBJ databases">
        <authorList>
            <person name="Zhirakovskaya E."/>
        </authorList>
    </citation>
    <scope>NUCLEOTIDE SEQUENCE</scope>
</reference>
<dbReference type="EMBL" id="UOFQ01000028">
    <property type="protein sequence ID" value="VAW85689.1"/>
    <property type="molecule type" value="Genomic_DNA"/>
</dbReference>
<feature type="domain" description="Thioredoxin" evidence="11">
    <location>
        <begin position="4"/>
        <end position="157"/>
    </location>
</feature>
<gene>
    <name evidence="12" type="ORF">MNBD_GAMMA17-959</name>
</gene>
<dbReference type="GO" id="GO:0008379">
    <property type="term" value="F:thioredoxin peroxidase activity"/>
    <property type="evidence" value="ECO:0007669"/>
    <property type="project" value="TreeGrafter"/>
</dbReference>
<dbReference type="GO" id="GO:0034599">
    <property type="term" value="P:cellular response to oxidative stress"/>
    <property type="evidence" value="ECO:0007669"/>
    <property type="project" value="TreeGrafter"/>
</dbReference>
<dbReference type="Gene3D" id="3.40.30.10">
    <property type="entry name" value="Glutaredoxin"/>
    <property type="match status" value="1"/>
</dbReference>
<dbReference type="FunFam" id="3.40.30.10:FF:000007">
    <property type="entry name" value="Thioredoxin-dependent thiol peroxidase"/>
    <property type="match status" value="1"/>
</dbReference>
<evidence type="ECO:0000256" key="10">
    <source>
        <dbReference type="ARBA" id="ARBA00049091"/>
    </source>
</evidence>
<evidence type="ECO:0000256" key="2">
    <source>
        <dbReference type="ARBA" id="ARBA00013017"/>
    </source>
</evidence>
<dbReference type="InterPro" id="IPR050924">
    <property type="entry name" value="Peroxiredoxin_BCP/PrxQ"/>
</dbReference>
<accession>A0A3B0ZHC5</accession>
<keyword evidence="3 12" id="KW-0575">Peroxidase</keyword>
<dbReference type="PROSITE" id="PS51352">
    <property type="entry name" value="THIOREDOXIN_2"/>
    <property type="match status" value="1"/>
</dbReference>
<evidence type="ECO:0000256" key="5">
    <source>
        <dbReference type="ARBA" id="ARBA00023002"/>
    </source>
</evidence>
<comment type="similarity">
    <text evidence="9">Belongs to the peroxiredoxin family. BCP/PrxQ subfamily.</text>
</comment>
<dbReference type="AlphaFoldDB" id="A0A3B0ZHC5"/>
<dbReference type="EC" id="1.11.1.24" evidence="2"/>
<evidence type="ECO:0000256" key="8">
    <source>
        <dbReference type="ARBA" id="ARBA00032824"/>
    </source>
</evidence>
<name>A0A3B0ZHC5_9ZZZZ</name>
<evidence type="ECO:0000259" key="11">
    <source>
        <dbReference type="PROSITE" id="PS51352"/>
    </source>
</evidence>
<sequence>MAELTIGKAVPDFEAAATGDKVIKLSALNGKNIIIYFYPKDSTPGCTREGQEFRDNHNKFKRQKCLIFGVSRDSLKSHENFRAKQGFTFDLLSDKDEKLCELFAVIKLKNMYGKKVRGIERSTFLIDADGILQHEWRGVKVDGHVVAVLERAKALNKQKPI</sequence>
<evidence type="ECO:0000256" key="7">
    <source>
        <dbReference type="ARBA" id="ARBA00023284"/>
    </source>
</evidence>
<dbReference type="CDD" id="cd03017">
    <property type="entry name" value="PRX_BCP"/>
    <property type="match status" value="1"/>
</dbReference>
<dbReference type="PANTHER" id="PTHR42801:SF4">
    <property type="entry name" value="AHPC_TSA FAMILY PROTEIN"/>
    <property type="match status" value="1"/>
</dbReference>
<evidence type="ECO:0000256" key="3">
    <source>
        <dbReference type="ARBA" id="ARBA00022559"/>
    </source>
</evidence>